<dbReference type="HOGENOM" id="CLU_1756797_0_0_11"/>
<keyword evidence="3" id="KW-1185">Reference proteome</keyword>
<evidence type="ECO:0000256" key="1">
    <source>
        <dbReference type="SAM" id="Phobius"/>
    </source>
</evidence>
<gene>
    <name evidence="2" type="ordered locus">MODMU_0628</name>
</gene>
<feature type="transmembrane region" description="Helical" evidence="1">
    <location>
        <begin position="127"/>
        <end position="145"/>
    </location>
</feature>
<name>I4ERS2_MODI5</name>
<reference evidence="2 3" key="1">
    <citation type="journal article" date="2012" name="J. Bacteriol.">
        <title>Genome Sequence of Radiation-Resistant Modestobacter marinus Strain BC501, a Representative Actinobacterium That Thrives on Calcareous Stone Surfaces.</title>
        <authorList>
            <person name="Normand P."/>
            <person name="Gury J."/>
            <person name="Pujic P."/>
            <person name="Chouaia B."/>
            <person name="Crotti E."/>
            <person name="Brusetti L."/>
            <person name="Daffonchio D."/>
            <person name="Vacherie B."/>
            <person name="Barbe V."/>
            <person name="Medigue C."/>
            <person name="Calteau A."/>
            <person name="Ghodhbane-Gtari F."/>
            <person name="Essoussi I."/>
            <person name="Nouioui I."/>
            <person name="Abbassi-Ghozzi I."/>
            <person name="Gtari M."/>
        </authorList>
    </citation>
    <scope>NUCLEOTIDE SEQUENCE [LARGE SCALE GENOMIC DNA]</scope>
    <source>
        <strain evidence="3">BC 501</strain>
    </source>
</reference>
<protein>
    <submittedName>
        <fullName evidence="2">Uncharacterized protein</fullName>
    </submittedName>
</protein>
<dbReference type="STRING" id="477641.MODMU_0628"/>
<feature type="transmembrane region" description="Helical" evidence="1">
    <location>
        <begin position="57"/>
        <end position="77"/>
    </location>
</feature>
<keyword evidence="1" id="KW-0812">Transmembrane</keyword>
<proteinExistence type="predicted"/>
<dbReference type="Proteomes" id="UP000006461">
    <property type="component" value="Chromosome"/>
</dbReference>
<accession>I4ERS2</accession>
<feature type="transmembrane region" description="Helical" evidence="1">
    <location>
        <begin position="98"/>
        <end position="121"/>
    </location>
</feature>
<dbReference type="EMBL" id="FO203431">
    <property type="protein sequence ID" value="CCH86085.1"/>
    <property type="molecule type" value="Genomic_DNA"/>
</dbReference>
<evidence type="ECO:0000313" key="3">
    <source>
        <dbReference type="Proteomes" id="UP000006461"/>
    </source>
</evidence>
<evidence type="ECO:0000313" key="2">
    <source>
        <dbReference type="EMBL" id="CCH86085.1"/>
    </source>
</evidence>
<dbReference type="eggNOG" id="ENOG5033CBA">
    <property type="taxonomic scope" value="Bacteria"/>
</dbReference>
<sequence length="157" mass="17038">MTGGVSDREAAVAQLQVLEADQAALAHRIVQPWWWDAASGLLFAGFVSSYAAHRAWVVLLALVLYLAGLRALVAVYRRRTGTWWDARRVGPVQDRVRLAVRWWAIGCAGLLALGGAAEYLLDLRGTMVVVGVLLGTSVALLGRWVTRVYAAGLRAGR</sequence>
<dbReference type="AlphaFoldDB" id="I4ERS2"/>
<keyword evidence="1" id="KW-0472">Membrane</keyword>
<organism evidence="2 3">
    <name type="scientific">Modestobacter italicus (strain DSM 44449 / CECT 9708 / BC 501)</name>
    <dbReference type="NCBI Taxonomy" id="2732864"/>
    <lineage>
        <taxon>Bacteria</taxon>
        <taxon>Bacillati</taxon>
        <taxon>Actinomycetota</taxon>
        <taxon>Actinomycetes</taxon>
        <taxon>Geodermatophilales</taxon>
        <taxon>Geodermatophilaceae</taxon>
        <taxon>Modestobacter</taxon>
    </lineage>
</organism>
<dbReference type="OrthoDB" id="5192819at2"/>
<keyword evidence="1" id="KW-1133">Transmembrane helix</keyword>
<dbReference type="KEGG" id="mmar:MODMU_0628"/>